<keyword evidence="2" id="KW-1185">Reference proteome</keyword>
<dbReference type="EMBL" id="BMFK01000001">
    <property type="protein sequence ID" value="GGE66956.1"/>
    <property type="molecule type" value="Genomic_DNA"/>
</dbReference>
<evidence type="ECO:0000313" key="2">
    <source>
        <dbReference type="Proteomes" id="UP000605259"/>
    </source>
</evidence>
<name>A0A917EQP4_9BACI</name>
<gene>
    <name evidence="1" type="ORF">GCM10007140_16410</name>
</gene>
<comment type="caution">
    <text evidence="1">The sequence shown here is derived from an EMBL/GenBank/DDBJ whole genome shotgun (WGS) entry which is preliminary data.</text>
</comment>
<dbReference type="RefSeq" id="WP_188387881.1">
    <property type="nucleotide sequence ID" value="NZ_BMFK01000001.1"/>
</dbReference>
<reference evidence="1" key="1">
    <citation type="journal article" date="2014" name="Int. J. Syst. Evol. Microbiol.">
        <title>Complete genome sequence of Corynebacterium casei LMG S-19264T (=DSM 44701T), isolated from a smear-ripened cheese.</title>
        <authorList>
            <consortium name="US DOE Joint Genome Institute (JGI-PGF)"/>
            <person name="Walter F."/>
            <person name="Albersmeier A."/>
            <person name="Kalinowski J."/>
            <person name="Ruckert C."/>
        </authorList>
    </citation>
    <scope>NUCLEOTIDE SEQUENCE</scope>
    <source>
        <strain evidence="1">CGMCC 1.12698</strain>
    </source>
</reference>
<accession>A0A917EQP4</accession>
<reference evidence="1" key="2">
    <citation type="submission" date="2020-09" db="EMBL/GenBank/DDBJ databases">
        <authorList>
            <person name="Sun Q."/>
            <person name="Zhou Y."/>
        </authorList>
    </citation>
    <scope>NUCLEOTIDE SEQUENCE</scope>
    <source>
        <strain evidence="1">CGMCC 1.12698</strain>
    </source>
</reference>
<dbReference type="AlphaFoldDB" id="A0A917EQP4"/>
<evidence type="ECO:0000313" key="1">
    <source>
        <dbReference type="EMBL" id="GGE66956.1"/>
    </source>
</evidence>
<sequence>MNKRLLQIVDENREEVIRRRAEMKKKNDIEYHRKLAEYLHANMPVEKKKIK</sequence>
<protein>
    <submittedName>
        <fullName evidence="1">Uncharacterized protein</fullName>
    </submittedName>
</protein>
<organism evidence="1 2">
    <name type="scientific">Priestia taiwanensis</name>
    <dbReference type="NCBI Taxonomy" id="1347902"/>
    <lineage>
        <taxon>Bacteria</taxon>
        <taxon>Bacillati</taxon>
        <taxon>Bacillota</taxon>
        <taxon>Bacilli</taxon>
        <taxon>Bacillales</taxon>
        <taxon>Bacillaceae</taxon>
        <taxon>Priestia</taxon>
    </lineage>
</organism>
<proteinExistence type="predicted"/>
<dbReference type="Proteomes" id="UP000605259">
    <property type="component" value="Unassembled WGS sequence"/>
</dbReference>